<keyword evidence="3" id="KW-1185">Reference proteome</keyword>
<reference evidence="2 3" key="1">
    <citation type="journal article" date="2020" name="IScience">
        <title>Genome Sequencing of the Endangered Kingdonia uniflora (Circaeasteraceae, Ranunculales) Reveals Potential Mechanisms of Evolutionary Specialization.</title>
        <authorList>
            <person name="Sun Y."/>
            <person name="Deng T."/>
            <person name="Zhang A."/>
            <person name="Moore M.J."/>
            <person name="Landis J.B."/>
            <person name="Lin N."/>
            <person name="Zhang H."/>
            <person name="Zhang X."/>
            <person name="Huang J."/>
            <person name="Zhang X."/>
            <person name="Sun H."/>
            <person name="Wang H."/>
        </authorList>
    </citation>
    <scope>NUCLEOTIDE SEQUENCE [LARGE SCALE GENOMIC DNA]</scope>
    <source>
        <strain evidence="2">TB1705</strain>
        <tissue evidence="2">Leaf</tissue>
    </source>
</reference>
<dbReference type="Pfam" id="PF02704">
    <property type="entry name" value="GASA"/>
    <property type="match status" value="1"/>
</dbReference>
<gene>
    <name evidence="2" type="ORF">GIB67_033834</name>
</gene>
<accession>A0A7J7LID2</accession>
<dbReference type="InterPro" id="IPR003854">
    <property type="entry name" value="GASA"/>
</dbReference>
<dbReference type="AlphaFoldDB" id="A0A7J7LID2"/>
<organism evidence="2 3">
    <name type="scientific">Kingdonia uniflora</name>
    <dbReference type="NCBI Taxonomy" id="39325"/>
    <lineage>
        <taxon>Eukaryota</taxon>
        <taxon>Viridiplantae</taxon>
        <taxon>Streptophyta</taxon>
        <taxon>Embryophyta</taxon>
        <taxon>Tracheophyta</taxon>
        <taxon>Spermatophyta</taxon>
        <taxon>Magnoliopsida</taxon>
        <taxon>Ranunculales</taxon>
        <taxon>Circaeasteraceae</taxon>
        <taxon>Kingdonia</taxon>
    </lineage>
</organism>
<proteinExistence type="predicted"/>
<comment type="caution">
    <text evidence="2">The sequence shown here is derived from an EMBL/GenBank/DDBJ whole genome shotgun (WGS) entry which is preliminary data.</text>
</comment>
<name>A0A7J7LID2_9MAGN</name>
<feature type="chain" id="PRO_5029467632" evidence="1">
    <location>
        <begin position="21"/>
        <end position="82"/>
    </location>
</feature>
<dbReference type="Proteomes" id="UP000541444">
    <property type="component" value="Unassembled WGS sequence"/>
</dbReference>
<evidence type="ECO:0000256" key="1">
    <source>
        <dbReference type="SAM" id="SignalP"/>
    </source>
</evidence>
<sequence length="82" mass="9180">MKTILVKCLLLSLLFNFSLLQTTMVIANRRTQDPYEYGFCSTRYKVRCGNAAFGGLCSKICMFCCLKCICVPSGTIGHTRII</sequence>
<evidence type="ECO:0000313" key="3">
    <source>
        <dbReference type="Proteomes" id="UP000541444"/>
    </source>
</evidence>
<dbReference type="EMBL" id="JACGCM010002260">
    <property type="protein sequence ID" value="KAF6142407.1"/>
    <property type="molecule type" value="Genomic_DNA"/>
</dbReference>
<evidence type="ECO:0000313" key="2">
    <source>
        <dbReference type="EMBL" id="KAF6142407.1"/>
    </source>
</evidence>
<protein>
    <submittedName>
        <fullName evidence="2">Uncharacterized protein</fullName>
    </submittedName>
</protein>
<feature type="signal peptide" evidence="1">
    <location>
        <begin position="1"/>
        <end position="20"/>
    </location>
</feature>
<keyword evidence="1" id="KW-0732">Signal</keyword>